<dbReference type="OrthoDB" id="4159781at2759"/>
<dbReference type="AlphaFoldDB" id="A0A9Q8PHH2"/>
<accession>A0A9Q8PHH2</accession>
<evidence type="ECO:0000313" key="2">
    <source>
        <dbReference type="EMBL" id="UJO22558.1"/>
    </source>
</evidence>
<dbReference type="PANTHER" id="PTHR37540">
    <property type="entry name" value="TRANSCRIPTION FACTOR (ACR-2), PUTATIVE-RELATED-RELATED"/>
    <property type="match status" value="1"/>
</dbReference>
<feature type="compositionally biased region" description="Basic residues" evidence="1">
    <location>
        <begin position="78"/>
        <end position="95"/>
    </location>
</feature>
<evidence type="ECO:0000313" key="3">
    <source>
        <dbReference type="Proteomes" id="UP000756132"/>
    </source>
</evidence>
<dbReference type="RefSeq" id="XP_047766924.1">
    <property type="nucleotide sequence ID" value="XM_047911355.1"/>
</dbReference>
<dbReference type="Pfam" id="PF11951">
    <property type="entry name" value="Fungal_trans_2"/>
    <property type="match status" value="1"/>
</dbReference>
<organism evidence="2 3">
    <name type="scientific">Passalora fulva</name>
    <name type="common">Tomato leaf mold</name>
    <name type="synonym">Cladosporium fulvum</name>
    <dbReference type="NCBI Taxonomy" id="5499"/>
    <lineage>
        <taxon>Eukaryota</taxon>
        <taxon>Fungi</taxon>
        <taxon>Dikarya</taxon>
        <taxon>Ascomycota</taxon>
        <taxon>Pezizomycotina</taxon>
        <taxon>Dothideomycetes</taxon>
        <taxon>Dothideomycetidae</taxon>
        <taxon>Mycosphaerellales</taxon>
        <taxon>Mycosphaerellaceae</taxon>
        <taxon>Fulvia</taxon>
    </lineage>
</organism>
<protein>
    <submittedName>
        <fullName evidence="2">Uncharacterized protein</fullName>
    </submittedName>
</protein>
<reference evidence="2" key="2">
    <citation type="journal article" date="2022" name="Microb. Genom.">
        <title>A chromosome-scale genome assembly of the tomato pathogen Cladosporium fulvum reveals a compartmentalized genome architecture and the presence of a dispensable chromosome.</title>
        <authorList>
            <person name="Zaccaron A.Z."/>
            <person name="Chen L.H."/>
            <person name="Samaras A."/>
            <person name="Stergiopoulos I."/>
        </authorList>
    </citation>
    <scope>NUCLEOTIDE SEQUENCE</scope>
    <source>
        <strain evidence="2">Race5_Kim</strain>
    </source>
</reference>
<dbReference type="EMBL" id="CP090172">
    <property type="protein sequence ID" value="UJO22558.1"/>
    <property type="molecule type" value="Genomic_DNA"/>
</dbReference>
<evidence type="ECO:0000256" key="1">
    <source>
        <dbReference type="SAM" id="MobiDB-lite"/>
    </source>
</evidence>
<feature type="compositionally biased region" description="Polar residues" evidence="1">
    <location>
        <begin position="1"/>
        <end position="24"/>
    </location>
</feature>
<keyword evidence="3" id="KW-1185">Reference proteome</keyword>
<dbReference type="KEGG" id="ffu:CLAFUR5_12207"/>
<sequence length="358" mass="39115">MLISNSRPAIAQTTSRTMANQRNAELSRAYSGGSGPASPVSSRSENGSSKSGSAVESIDFRFLNFTNPKDAKDASTRRSVRSHVTSKQHEKQRKRAAAEQARRDQQASSPDGLASPAIPVPDSRRTSYVESSGPSETSSPEDSSPAHSASSPPPPTRLSPLEVYPEEWHPYLRPIMDHYVNSMSIDLPETDPASRALLVDRFLTLVFSDPAPLHALILTAAAHWNKLRPDRPHQINLLQLRGMAIQEINRALVDHGPNGRATSDVMIAAVGKMATYELLFGDRNTFHTHMTGLQRMISLRGGLPQLGTDGLLERILLWIDSNASDITNGALYFPPAAFSSTDGHPRPDRRLFLIGIQS</sequence>
<feature type="compositionally biased region" description="Low complexity" evidence="1">
    <location>
        <begin position="27"/>
        <end position="53"/>
    </location>
</feature>
<dbReference type="PANTHER" id="PTHR37540:SF5">
    <property type="entry name" value="TRANSCRIPTION FACTOR DOMAIN-CONTAINING PROTEIN"/>
    <property type="match status" value="1"/>
</dbReference>
<reference evidence="2" key="1">
    <citation type="submission" date="2021-12" db="EMBL/GenBank/DDBJ databases">
        <authorList>
            <person name="Zaccaron A."/>
            <person name="Stergiopoulos I."/>
        </authorList>
    </citation>
    <scope>NUCLEOTIDE SEQUENCE</scope>
    <source>
        <strain evidence="2">Race5_Kim</strain>
    </source>
</reference>
<dbReference type="GeneID" id="71992085"/>
<proteinExistence type="predicted"/>
<feature type="compositionally biased region" description="Low complexity" evidence="1">
    <location>
        <begin position="128"/>
        <end position="150"/>
    </location>
</feature>
<gene>
    <name evidence="2" type="ORF">CLAFUR5_12207</name>
</gene>
<feature type="region of interest" description="Disordered" evidence="1">
    <location>
        <begin position="1"/>
        <end position="161"/>
    </location>
</feature>
<name>A0A9Q8PHH2_PASFU</name>
<dbReference type="InterPro" id="IPR021858">
    <property type="entry name" value="Fun_TF"/>
</dbReference>
<dbReference type="Proteomes" id="UP000756132">
    <property type="component" value="Chromosome 10"/>
</dbReference>
<feature type="compositionally biased region" description="Basic and acidic residues" evidence="1">
    <location>
        <begin position="96"/>
        <end position="105"/>
    </location>
</feature>